<dbReference type="RefSeq" id="WP_097068281.1">
    <property type="nucleotide sequence ID" value="NZ_OBMT01000001.1"/>
</dbReference>
<name>A0A285RI35_9RHOB</name>
<evidence type="ECO:0000313" key="3">
    <source>
        <dbReference type="Proteomes" id="UP000219111"/>
    </source>
</evidence>
<keyword evidence="2" id="KW-0808">Transferase</keyword>
<dbReference type="SUPFAM" id="SSF53335">
    <property type="entry name" value="S-adenosyl-L-methionine-dependent methyltransferases"/>
    <property type="match status" value="1"/>
</dbReference>
<reference evidence="3" key="1">
    <citation type="submission" date="2017-08" db="EMBL/GenBank/DDBJ databases">
        <authorList>
            <person name="Varghese N."/>
            <person name="Submissions S."/>
        </authorList>
    </citation>
    <scope>NUCLEOTIDE SEQUENCE [LARGE SCALE GENOMIC DNA]</scope>
    <source>
        <strain evidence="3">JA276</strain>
    </source>
</reference>
<feature type="domain" description="Methyltransferase" evidence="1">
    <location>
        <begin position="39"/>
        <end position="136"/>
    </location>
</feature>
<dbReference type="Proteomes" id="UP000219111">
    <property type="component" value="Unassembled WGS sequence"/>
</dbReference>
<dbReference type="GO" id="GO:0032259">
    <property type="term" value="P:methylation"/>
    <property type="evidence" value="ECO:0007669"/>
    <property type="project" value="UniProtKB-KW"/>
</dbReference>
<dbReference type="InterPro" id="IPR025714">
    <property type="entry name" value="Methyltranfer_dom"/>
</dbReference>
<proteinExistence type="predicted"/>
<dbReference type="InterPro" id="IPR029063">
    <property type="entry name" value="SAM-dependent_MTases_sf"/>
</dbReference>
<dbReference type="CDD" id="cd02440">
    <property type="entry name" value="AdoMet_MTases"/>
    <property type="match status" value="1"/>
</dbReference>
<dbReference type="OrthoDB" id="3783712at2"/>
<keyword evidence="3" id="KW-1185">Reference proteome</keyword>
<evidence type="ECO:0000259" key="1">
    <source>
        <dbReference type="Pfam" id="PF13847"/>
    </source>
</evidence>
<accession>A0A285RI35</accession>
<evidence type="ECO:0000313" key="2">
    <source>
        <dbReference type="EMBL" id="SOB93750.1"/>
    </source>
</evidence>
<dbReference type="AlphaFoldDB" id="A0A285RI35"/>
<dbReference type="Pfam" id="PF13847">
    <property type="entry name" value="Methyltransf_31"/>
    <property type="match status" value="1"/>
</dbReference>
<dbReference type="EMBL" id="OBMT01000001">
    <property type="protein sequence ID" value="SOB93750.1"/>
    <property type="molecule type" value="Genomic_DNA"/>
</dbReference>
<keyword evidence="2" id="KW-0489">Methyltransferase</keyword>
<sequence length="236" mass="26606">MGFFDFLQGLERYAEDASGIARLNLRHDFLIEPLRDALEGARVLDLAAHDGRWSYAFAAAGAREVVGIEGRPHLVERFQQFPDGPAKERVTLRVGDIFEGMEEALKRGERYDVVGVLGIFYHIMDHFRLMQLVTRFAPKLIVIDSEFALRPGQMIMLVREDPAKDLNALPQTEGQEKALIGIPSAAALEAMADVLGYDVTWADWEQVPRGKRGSVGDYFRAETKRRATAYLTPKLW</sequence>
<dbReference type="GO" id="GO:0008168">
    <property type="term" value="F:methyltransferase activity"/>
    <property type="evidence" value="ECO:0007669"/>
    <property type="project" value="UniProtKB-KW"/>
</dbReference>
<organism evidence="2 3">
    <name type="scientific">Rhodobacter maris</name>
    <dbReference type="NCBI Taxonomy" id="446682"/>
    <lineage>
        <taxon>Bacteria</taxon>
        <taxon>Pseudomonadati</taxon>
        <taxon>Pseudomonadota</taxon>
        <taxon>Alphaproteobacteria</taxon>
        <taxon>Rhodobacterales</taxon>
        <taxon>Rhodobacter group</taxon>
        <taxon>Rhodobacter</taxon>
    </lineage>
</organism>
<dbReference type="Gene3D" id="3.40.50.150">
    <property type="entry name" value="Vaccinia Virus protein VP39"/>
    <property type="match status" value="1"/>
</dbReference>
<protein>
    <submittedName>
        <fullName evidence="2">Methyltransferase family protein</fullName>
    </submittedName>
</protein>
<gene>
    <name evidence="2" type="ORF">SAMN05877831_101241</name>
</gene>